<reference evidence="2 3" key="1">
    <citation type="submission" date="2019-01" db="EMBL/GenBank/DDBJ databases">
        <title>Sequencing of cultivated peanut Arachis hypogaea provides insights into genome evolution and oil improvement.</title>
        <authorList>
            <person name="Chen X."/>
        </authorList>
    </citation>
    <scope>NUCLEOTIDE SEQUENCE [LARGE SCALE GENOMIC DNA]</scope>
    <source>
        <strain evidence="3">cv. Fuhuasheng</strain>
        <tissue evidence="2">Leaves</tissue>
    </source>
</reference>
<protein>
    <submittedName>
        <fullName evidence="2">Uncharacterized protein</fullName>
    </submittedName>
</protein>
<feature type="region of interest" description="Disordered" evidence="1">
    <location>
        <begin position="136"/>
        <end position="186"/>
    </location>
</feature>
<feature type="compositionally biased region" description="Acidic residues" evidence="1">
    <location>
        <begin position="150"/>
        <end position="159"/>
    </location>
</feature>
<dbReference type="Proteomes" id="UP000289738">
    <property type="component" value="Chromosome B08"/>
</dbReference>
<dbReference type="PANTHER" id="PTHR47718:SF7">
    <property type="entry name" value="PROTEIN FAR1-RELATED SEQUENCE"/>
    <property type="match status" value="1"/>
</dbReference>
<keyword evidence="3" id="KW-1185">Reference proteome</keyword>
<dbReference type="PANTHER" id="PTHR47718">
    <property type="entry name" value="OS01G0519700 PROTEIN"/>
    <property type="match status" value="1"/>
</dbReference>
<feature type="compositionally biased region" description="Basic and acidic residues" evidence="1">
    <location>
        <begin position="644"/>
        <end position="654"/>
    </location>
</feature>
<evidence type="ECO:0000313" key="2">
    <source>
        <dbReference type="EMBL" id="RYQ97102.1"/>
    </source>
</evidence>
<proteinExistence type="predicted"/>
<feature type="region of interest" description="Disordered" evidence="1">
    <location>
        <begin position="720"/>
        <end position="749"/>
    </location>
</feature>
<name>A0A444Y561_ARAHY</name>
<comment type="caution">
    <text evidence="2">The sequence shown here is derived from an EMBL/GenBank/DDBJ whole genome shotgun (WGS) entry which is preliminary data.</text>
</comment>
<feature type="compositionally biased region" description="Basic and acidic residues" evidence="1">
    <location>
        <begin position="170"/>
        <end position="179"/>
    </location>
</feature>
<dbReference type="AlphaFoldDB" id="A0A444Y561"/>
<feature type="compositionally biased region" description="Low complexity" evidence="1">
    <location>
        <begin position="731"/>
        <end position="745"/>
    </location>
</feature>
<accession>A0A444Y561</accession>
<feature type="region of interest" description="Disordered" evidence="1">
    <location>
        <begin position="623"/>
        <end position="654"/>
    </location>
</feature>
<organism evidence="2 3">
    <name type="scientific">Arachis hypogaea</name>
    <name type="common">Peanut</name>
    <dbReference type="NCBI Taxonomy" id="3818"/>
    <lineage>
        <taxon>Eukaryota</taxon>
        <taxon>Viridiplantae</taxon>
        <taxon>Streptophyta</taxon>
        <taxon>Embryophyta</taxon>
        <taxon>Tracheophyta</taxon>
        <taxon>Spermatophyta</taxon>
        <taxon>Magnoliopsida</taxon>
        <taxon>eudicotyledons</taxon>
        <taxon>Gunneridae</taxon>
        <taxon>Pentapetalae</taxon>
        <taxon>rosids</taxon>
        <taxon>fabids</taxon>
        <taxon>Fabales</taxon>
        <taxon>Fabaceae</taxon>
        <taxon>Papilionoideae</taxon>
        <taxon>50 kb inversion clade</taxon>
        <taxon>dalbergioids sensu lato</taxon>
        <taxon>Dalbergieae</taxon>
        <taxon>Pterocarpus clade</taxon>
        <taxon>Arachis</taxon>
    </lineage>
</organism>
<gene>
    <name evidence="2" type="ORF">Ahy_B08g093102</name>
</gene>
<evidence type="ECO:0000256" key="1">
    <source>
        <dbReference type="SAM" id="MobiDB-lite"/>
    </source>
</evidence>
<evidence type="ECO:0000313" key="3">
    <source>
        <dbReference type="Proteomes" id="UP000289738"/>
    </source>
</evidence>
<dbReference type="EMBL" id="SDMP01000018">
    <property type="protein sequence ID" value="RYQ97102.1"/>
    <property type="molecule type" value="Genomic_DNA"/>
</dbReference>
<sequence length="805" mass="90193">MKLNDTVAAMVAWREWRLGNSEFGFCDLDSQSVRACDWGLGNIFGSNHGFLLSRVSRTLYLLHENDYSGRGPAKISNANAILSSYVYHTSSLIETEEILEFPVANGFFCHTDSSAIAKFLYNTAVMLRLSEVEQSDENSSDGYCGHYYASDDEGDEDEGGKDCGGQEGDPTGRREDEHGNFSGGASHAGDGGKIWLVMAEDFLGREFVGEEDAYLAYKEFAKTRGFGIRKGDVEAEERLESRTNCKAKLKIYYDVQRSVWKVRTIFDEHSHKLAPAMFSHLLPSHRKMSNGDKVQVDSMKKFGIPTSKIMAYMAGQSGGYGMLRFTKRDLYNYKAMYANFEVEDFEEYWKKAVESLGLQNNSWVQSTYELKESWATAYLWGTFCAGYRTTSRCEGINAYIKGFLKSTDSILELVHSLDCVVKDYQNNEVTAQFYSTYYSPVLTTGLDSIELFASKLYTREVFREVKKQIKGVATLLFRGRDSINTTVVYKFSRMGAPGRIHKVLFHPDDKKIQCDYSMWNSESIPCSHIFCVMKYEGLDQIPDSLIMRRWCKDAKDSSRTPVTTRPGHEGRMLRYAALCLATSLVARLGSEEGEDFEFARESIVSVIEKLRHKIYERAGSQPRMSAWSPMKDPVVSRTKGAPKRTKEFDPSRQTDFRGKRHCYTKCGIPRHTKRTCSGDCARGVSGVGNGVSSTFGKGSHHGPLASPASLPTERGYAYEDQTSTHGEGGLNNVSSSAVNTSSMVNRRGSRSWHPPFCGGGSGGTFFLGGQHIHQFYASQTLLWTPKRTAAARRPLQYGDSNKGNE</sequence>